<evidence type="ECO:0000256" key="6">
    <source>
        <dbReference type="ARBA" id="ARBA00023242"/>
    </source>
</evidence>
<gene>
    <name evidence="9" type="ORF">TIFTF001_029792</name>
</gene>
<dbReference type="CDD" id="cd00167">
    <property type="entry name" value="SANT"/>
    <property type="match status" value="1"/>
</dbReference>
<dbReference type="PANTHER" id="PTHR47997:SF75">
    <property type="entry name" value="MYB DOMAIN PROTEIN 55"/>
    <property type="match status" value="1"/>
</dbReference>
<keyword evidence="4" id="KW-0238">DNA-binding</keyword>
<dbReference type="Proteomes" id="UP001187192">
    <property type="component" value="Unassembled WGS sequence"/>
</dbReference>
<keyword evidence="3" id="KW-0805">Transcription regulation</keyword>
<feature type="domain" description="HTH myb-type" evidence="8">
    <location>
        <begin position="13"/>
        <end position="42"/>
    </location>
</feature>
<evidence type="ECO:0000256" key="1">
    <source>
        <dbReference type="ARBA" id="ARBA00004123"/>
    </source>
</evidence>
<evidence type="ECO:0000256" key="3">
    <source>
        <dbReference type="ARBA" id="ARBA00023015"/>
    </source>
</evidence>
<dbReference type="PROSITE" id="PS51294">
    <property type="entry name" value="HTH_MYB"/>
    <property type="match status" value="1"/>
</dbReference>
<comment type="subcellular location">
    <subcellularLocation>
        <location evidence="1">Nucleus</location>
    </subcellularLocation>
</comment>
<dbReference type="GO" id="GO:0005634">
    <property type="term" value="C:nucleus"/>
    <property type="evidence" value="ECO:0007669"/>
    <property type="project" value="UniProtKB-SubCell"/>
</dbReference>
<evidence type="ECO:0000256" key="4">
    <source>
        <dbReference type="ARBA" id="ARBA00023125"/>
    </source>
</evidence>
<name>A0AA88DSK7_FICCA</name>
<comment type="caution">
    <text evidence="9">The sequence shown here is derived from an EMBL/GenBank/DDBJ whole genome shotgun (WGS) entry which is preliminary data.</text>
</comment>
<dbReference type="AlphaFoldDB" id="A0AA88DSK7"/>
<reference evidence="9" key="1">
    <citation type="submission" date="2023-07" db="EMBL/GenBank/DDBJ databases">
        <title>draft genome sequence of fig (Ficus carica).</title>
        <authorList>
            <person name="Takahashi T."/>
            <person name="Nishimura K."/>
        </authorList>
    </citation>
    <scope>NUCLEOTIDE SEQUENCE</scope>
</reference>
<evidence type="ECO:0000256" key="5">
    <source>
        <dbReference type="ARBA" id="ARBA00023163"/>
    </source>
</evidence>
<dbReference type="InterPro" id="IPR009057">
    <property type="entry name" value="Homeodomain-like_sf"/>
</dbReference>
<keyword evidence="5" id="KW-0804">Transcription</keyword>
<keyword evidence="10" id="KW-1185">Reference proteome</keyword>
<evidence type="ECO:0000256" key="2">
    <source>
        <dbReference type="ARBA" id="ARBA00022737"/>
    </source>
</evidence>
<dbReference type="InterPro" id="IPR017930">
    <property type="entry name" value="Myb_dom"/>
</dbReference>
<evidence type="ECO:0000259" key="7">
    <source>
        <dbReference type="PROSITE" id="PS50090"/>
    </source>
</evidence>
<organism evidence="9 10">
    <name type="scientific">Ficus carica</name>
    <name type="common">Common fig</name>
    <dbReference type="NCBI Taxonomy" id="3494"/>
    <lineage>
        <taxon>Eukaryota</taxon>
        <taxon>Viridiplantae</taxon>
        <taxon>Streptophyta</taxon>
        <taxon>Embryophyta</taxon>
        <taxon>Tracheophyta</taxon>
        <taxon>Spermatophyta</taxon>
        <taxon>Magnoliopsida</taxon>
        <taxon>eudicotyledons</taxon>
        <taxon>Gunneridae</taxon>
        <taxon>Pentapetalae</taxon>
        <taxon>rosids</taxon>
        <taxon>fabids</taxon>
        <taxon>Rosales</taxon>
        <taxon>Moraceae</taxon>
        <taxon>Ficeae</taxon>
        <taxon>Ficus</taxon>
    </lineage>
</organism>
<evidence type="ECO:0000313" key="10">
    <source>
        <dbReference type="Proteomes" id="UP001187192"/>
    </source>
</evidence>
<keyword evidence="6" id="KW-0539">Nucleus</keyword>
<dbReference type="InterPro" id="IPR001005">
    <property type="entry name" value="SANT/Myb"/>
</dbReference>
<dbReference type="EMBL" id="BTGU01000101">
    <property type="protein sequence ID" value="GMN60713.1"/>
    <property type="molecule type" value="Genomic_DNA"/>
</dbReference>
<dbReference type="Gene3D" id="1.10.10.60">
    <property type="entry name" value="Homeodomain-like"/>
    <property type="match status" value="1"/>
</dbReference>
<sequence length="244" mass="28035">MMKITTFACNLYNRWAQIAKHLPGRTDNEVKNFWNSCIKKKLISQGLDPQTHNLISSSKNQKSSVSNNKISNTTSFVVSHETVQKQPIISAFSMKSTNNIRSDKDHNLLNPHLLTTPPYNNVQTTPNISSSSSSSVDIQHLSKSCFLDDQFGIWDSSFPPFEAPKTVSEREYRKSLQGQHYNNIQQQQLLENHQKIWEMQNDFNSFENDDCFENGFITESASPMYEALMSQDFSSVQYDLAWNY</sequence>
<accession>A0AA88DSK7</accession>
<dbReference type="SUPFAM" id="SSF46689">
    <property type="entry name" value="Homeodomain-like"/>
    <property type="match status" value="1"/>
</dbReference>
<proteinExistence type="predicted"/>
<feature type="domain" description="Myb-like" evidence="7">
    <location>
        <begin position="1"/>
        <end position="38"/>
    </location>
</feature>
<dbReference type="Pfam" id="PF00249">
    <property type="entry name" value="Myb_DNA-binding"/>
    <property type="match status" value="1"/>
</dbReference>
<dbReference type="InterPro" id="IPR051953">
    <property type="entry name" value="Plant_SW-associated_TFs"/>
</dbReference>
<protein>
    <submittedName>
        <fullName evidence="9">Uncharacterized protein</fullName>
    </submittedName>
</protein>
<evidence type="ECO:0000259" key="8">
    <source>
        <dbReference type="PROSITE" id="PS51294"/>
    </source>
</evidence>
<dbReference type="GO" id="GO:0003677">
    <property type="term" value="F:DNA binding"/>
    <property type="evidence" value="ECO:0007669"/>
    <property type="project" value="UniProtKB-KW"/>
</dbReference>
<dbReference type="PANTHER" id="PTHR47997">
    <property type="entry name" value="MYB DOMAIN PROTEIN 55"/>
    <property type="match status" value="1"/>
</dbReference>
<dbReference type="PROSITE" id="PS50090">
    <property type="entry name" value="MYB_LIKE"/>
    <property type="match status" value="1"/>
</dbReference>
<keyword evidence="2" id="KW-0677">Repeat</keyword>
<evidence type="ECO:0000313" key="9">
    <source>
        <dbReference type="EMBL" id="GMN60713.1"/>
    </source>
</evidence>